<keyword evidence="4" id="KW-1185">Reference proteome</keyword>
<dbReference type="RefSeq" id="WP_183615722.1">
    <property type="nucleotide sequence ID" value="NZ_JACIDY010000001.1"/>
</dbReference>
<keyword evidence="2" id="KW-0812">Transmembrane</keyword>
<reference evidence="3 4" key="1">
    <citation type="submission" date="2020-08" db="EMBL/GenBank/DDBJ databases">
        <title>Genomic Encyclopedia of Type Strains, Phase IV (KMG-IV): sequencing the most valuable type-strain genomes for metagenomic binning, comparative biology and taxonomic classification.</title>
        <authorList>
            <person name="Goeker M."/>
        </authorList>
    </citation>
    <scope>NUCLEOTIDE SEQUENCE [LARGE SCALE GENOMIC DNA]</scope>
    <source>
        <strain evidence="3 4">DSM 27568</strain>
    </source>
</reference>
<accession>A0A7W6C3L4</accession>
<feature type="region of interest" description="Disordered" evidence="1">
    <location>
        <begin position="152"/>
        <end position="183"/>
    </location>
</feature>
<evidence type="ECO:0000256" key="1">
    <source>
        <dbReference type="SAM" id="MobiDB-lite"/>
    </source>
</evidence>
<feature type="transmembrane region" description="Helical" evidence="2">
    <location>
        <begin position="12"/>
        <end position="34"/>
    </location>
</feature>
<keyword evidence="2" id="KW-1133">Transmembrane helix</keyword>
<proteinExistence type="predicted"/>
<gene>
    <name evidence="3" type="ORF">GGR39_000505</name>
</gene>
<comment type="caution">
    <text evidence="3">The sequence shown here is derived from an EMBL/GenBank/DDBJ whole genome shotgun (WGS) entry which is preliminary data.</text>
</comment>
<dbReference type="Proteomes" id="UP000561459">
    <property type="component" value="Unassembled WGS sequence"/>
</dbReference>
<evidence type="ECO:0000313" key="3">
    <source>
        <dbReference type="EMBL" id="MBB3938876.1"/>
    </source>
</evidence>
<sequence>MATRADTVLKLSLAAGALLAGAGVGYYFGIFLPAQAIHETVSSSADRQERAVDRSLQIEQARRAELQAREAARQRYQTCVATAATTYQARWTAACRAQHARQIAAFEDCADNLFSTRAGCERNYPVEPERGCALPLSISNRLVSDRDAARSQCLGEMQGGEMQGGAPAEPQPWETSPALDAPA</sequence>
<evidence type="ECO:0000256" key="2">
    <source>
        <dbReference type="SAM" id="Phobius"/>
    </source>
</evidence>
<protein>
    <submittedName>
        <fullName evidence="3">Uncharacterized protein</fullName>
    </submittedName>
</protein>
<evidence type="ECO:0000313" key="4">
    <source>
        <dbReference type="Proteomes" id="UP000561459"/>
    </source>
</evidence>
<dbReference type="EMBL" id="JACIDY010000001">
    <property type="protein sequence ID" value="MBB3938876.1"/>
    <property type="molecule type" value="Genomic_DNA"/>
</dbReference>
<name>A0A7W6C3L4_9SPHN</name>
<organism evidence="3 4">
    <name type="scientific">Novosphingobium fluoreni</name>
    <dbReference type="NCBI Taxonomy" id="1391222"/>
    <lineage>
        <taxon>Bacteria</taxon>
        <taxon>Pseudomonadati</taxon>
        <taxon>Pseudomonadota</taxon>
        <taxon>Alphaproteobacteria</taxon>
        <taxon>Sphingomonadales</taxon>
        <taxon>Sphingomonadaceae</taxon>
        <taxon>Novosphingobium</taxon>
    </lineage>
</organism>
<dbReference type="AlphaFoldDB" id="A0A7W6C3L4"/>
<keyword evidence="2" id="KW-0472">Membrane</keyword>